<accession>A0A858R9V8</accession>
<dbReference type="Proteomes" id="UP000501891">
    <property type="component" value="Chromosome"/>
</dbReference>
<dbReference type="AlphaFoldDB" id="A0A858R9V8"/>
<dbReference type="PANTHER" id="PTHR38134:SF2">
    <property type="entry name" value="GALACTOKINASE"/>
    <property type="match status" value="1"/>
</dbReference>
<sequence>MPRRTMPHLVIDITAHGLGHLAQTSSVVAALRRRRPDLRLTLRTGHGAATLARFIDPPWDLAPPPPDLGMAMLDANRVDVAASHRYYADLHRDWGSVVATQSSALTALKPDLLLSNIAYTGLAGAQAAGIPCLAACSLNWHDVAAAYLSGLPGMDAALAQMHAAYAGARAFIRLEPALPMDSLPNRVAVSPVARLGTDRRTDLDRLFPQPPRHLVVVSFGGIAGPPILTRVPRLDGVAWLLNDPQSLPPGRDDVRLVDEVPVPFQDMVRSADLALTKPGYGMFADSICNGTRLLSLTRPDWPETPWLTGWAKAHGVAGEIDTSALNTPALDALLLDMLARPIPPPPPARGGEEAAAIVLDFLGEGRV</sequence>
<evidence type="ECO:0000313" key="2">
    <source>
        <dbReference type="Proteomes" id="UP000501891"/>
    </source>
</evidence>
<name>A0A858R9V8_9PROT</name>
<dbReference type="InterPro" id="IPR053205">
    <property type="entry name" value="GHMP_kinase_L-arabinokinase"/>
</dbReference>
<dbReference type="SUPFAM" id="SSF53756">
    <property type="entry name" value="UDP-Glycosyltransferase/glycogen phosphorylase"/>
    <property type="match status" value="1"/>
</dbReference>
<evidence type="ECO:0000313" key="1">
    <source>
        <dbReference type="EMBL" id="QJE74147.1"/>
    </source>
</evidence>
<dbReference type="EMBL" id="CP051775">
    <property type="protein sequence ID" value="QJE74147.1"/>
    <property type="molecule type" value="Genomic_DNA"/>
</dbReference>
<proteinExistence type="predicted"/>
<protein>
    <recommendedName>
        <fullName evidence="3">Glycosyl transferase family 28 C-terminal domain-containing protein</fullName>
    </recommendedName>
</protein>
<evidence type="ECO:0008006" key="3">
    <source>
        <dbReference type="Google" id="ProtNLM"/>
    </source>
</evidence>
<keyword evidence="2" id="KW-1185">Reference proteome</keyword>
<organism evidence="1 2">
    <name type="scientific">Aerophototrophica crusticola</name>
    <dbReference type="NCBI Taxonomy" id="1709002"/>
    <lineage>
        <taxon>Bacteria</taxon>
        <taxon>Pseudomonadati</taxon>
        <taxon>Pseudomonadota</taxon>
        <taxon>Alphaproteobacteria</taxon>
        <taxon>Rhodospirillales</taxon>
        <taxon>Rhodospirillaceae</taxon>
        <taxon>Aerophototrophica</taxon>
    </lineage>
</organism>
<gene>
    <name evidence="1" type="ORF">HHL28_14605</name>
</gene>
<dbReference type="Gene3D" id="3.40.50.2000">
    <property type="entry name" value="Glycogen Phosphorylase B"/>
    <property type="match status" value="1"/>
</dbReference>
<dbReference type="PANTHER" id="PTHR38134">
    <property type="entry name" value="SLR1395 PROTEIN"/>
    <property type="match status" value="1"/>
</dbReference>
<reference evidence="1" key="1">
    <citation type="submission" date="2020-04" db="EMBL/GenBank/DDBJ databases">
        <title>A desert anoxygenic phototrophic bacterium fixes CO2 using RubisCO under aerobic conditions.</title>
        <authorList>
            <person name="Tang K."/>
        </authorList>
    </citation>
    <scope>NUCLEOTIDE SEQUENCE [LARGE SCALE GENOMIC DNA]</scope>
    <source>
        <strain evidence="1">MIMtkB3</strain>
    </source>
</reference>
<dbReference type="KEGG" id="acru:HHL28_14605"/>